<keyword evidence="4" id="KW-1133">Transmembrane helix</keyword>
<dbReference type="SMART" id="SM00740">
    <property type="entry name" value="PASTA"/>
    <property type="match status" value="1"/>
</dbReference>
<accession>A0A0U1L0J4</accession>
<dbReference type="GO" id="GO:0071555">
    <property type="term" value="P:cell wall organization"/>
    <property type="evidence" value="ECO:0007669"/>
    <property type="project" value="TreeGrafter"/>
</dbReference>
<keyword evidence="6" id="KW-0808">Transferase</keyword>
<dbReference type="SUPFAM" id="SSF56519">
    <property type="entry name" value="Penicillin binding protein dimerisation domain"/>
    <property type="match status" value="1"/>
</dbReference>
<dbReference type="Gene3D" id="3.90.1310.10">
    <property type="entry name" value="Penicillin-binding protein 2a (Domain 2)"/>
    <property type="match status" value="1"/>
</dbReference>
<keyword evidence="6" id="KW-0132">Cell division</keyword>
<proteinExistence type="inferred from homology"/>
<reference evidence="7" key="1">
    <citation type="submission" date="2015-03" db="EMBL/GenBank/DDBJ databases">
        <authorList>
            <person name="Nijsse Bart"/>
        </authorList>
    </citation>
    <scope>NUCLEOTIDE SEQUENCE [LARGE SCALE GENOMIC DNA]</scope>
</reference>
<gene>
    <name evidence="6" type="ORF">SpAn4DRAFT_3133</name>
</gene>
<feature type="domain" description="PASTA" evidence="5">
    <location>
        <begin position="591"/>
        <end position="656"/>
    </location>
</feature>
<dbReference type="AlphaFoldDB" id="A0A0U1L0J4"/>
<dbReference type="Gene3D" id="3.30.10.20">
    <property type="match status" value="1"/>
</dbReference>
<keyword evidence="3 4" id="KW-0472">Membrane</keyword>
<dbReference type="InterPro" id="IPR005543">
    <property type="entry name" value="PASTA_dom"/>
</dbReference>
<evidence type="ECO:0000313" key="6">
    <source>
        <dbReference type="EMBL" id="CQR72673.1"/>
    </source>
</evidence>
<dbReference type="InterPro" id="IPR012338">
    <property type="entry name" value="Beta-lactam/transpept-like"/>
</dbReference>
<dbReference type="GO" id="GO:0005886">
    <property type="term" value="C:plasma membrane"/>
    <property type="evidence" value="ECO:0007669"/>
    <property type="project" value="TreeGrafter"/>
</dbReference>
<dbReference type="GO" id="GO:0016757">
    <property type="term" value="F:glycosyltransferase activity"/>
    <property type="evidence" value="ECO:0007669"/>
    <property type="project" value="UniProtKB-KW"/>
</dbReference>
<feature type="transmembrane region" description="Helical" evidence="4">
    <location>
        <begin position="12"/>
        <end position="34"/>
    </location>
</feature>
<sequence length="664" mass="71372">MATPVNMQKRLAWFLTVTMLVIFGLAGRIAWIQFGEGQRLSNRVKDQVSESRVMQSPRGTIYDRNGQQLAVSSLNKSLYADPQEVKDIDGLAALLSPVLGVTAADIKERLTDGARFVWLKRTLEPDVAKAVSALIKDHQLTGLGFIEESKRYYPNDNLAAQVLGFVGTDDVGLEGLEMSLDKVIKGQIRKQVIATDSYGTPIFQSIFSFIPEKKGRSIYLTIDSNIQYIVERALDAAMAKTGAKTGTVIIMQPKTGEILAMASRPTYNPNQFGSYSSEAWKNRAVSDVYEPGSTFKAVIAAAALEEGKVRPDERFIDKGYVEVSGRRIQNWSGESYGNVPFTEIIKNSINTGFVEVGLRVGAAKLTSYARAFGFGKTTGIELPGEAEGLLFDPREMRDSDTATMSIGQSIAVTPLQLTAAIAAIANDGVLLKPRIIKEYRNEDGTLAETFDPVVVRQVISPETARTLTVLLEKVVHEGGGKLATVKGYRFAGKTGTAEKLNPNGGGYLAGHYIASFAGFGPVDDPQVAALIVLDDPSGIYYGGTIAAPVFSDIMTQVMRVLNIHPDGGSYIVPPVKTVESLVPSDVPTSPGPPPEVPYGHILVPALAGKSIREAGDTLHELGLTFVPVGTGMVAKQSVAPNTPVKPGTEIIVYFESVNTNLPGG</sequence>
<evidence type="ECO:0000313" key="7">
    <source>
        <dbReference type="Proteomes" id="UP000049855"/>
    </source>
</evidence>
<comment type="similarity">
    <text evidence="2">Belongs to the transpeptidase family.</text>
</comment>
<dbReference type="InterPro" id="IPR036138">
    <property type="entry name" value="PBP_dimer_sf"/>
</dbReference>
<keyword evidence="6" id="KW-0131">Cell cycle</keyword>
<dbReference type="EC" id="2.4.1.129" evidence="6"/>
<keyword evidence="6" id="KW-0328">Glycosyltransferase</keyword>
<dbReference type="PANTHER" id="PTHR30627">
    <property type="entry name" value="PEPTIDOGLYCAN D,D-TRANSPEPTIDASE"/>
    <property type="match status" value="1"/>
</dbReference>
<dbReference type="Gene3D" id="3.30.450.330">
    <property type="match status" value="1"/>
</dbReference>
<evidence type="ECO:0000256" key="1">
    <source>
        <dbReference type="ARBA" id="ARBA00004370"/>
    </source>
</evidence>
<dbReference type="InterPro" id="IPR001460">
    <property type="entry name" value="PCN-bd_Tpept"/>
</dbReference>
<dbReference type="Pfam" id="PF03793">
    <property type="entry name" value="PASTA"/>
    <property type="match status" value="1"/>
</dbReference>
<dbReference type="PROSITE" id="PS51178">
    <property type="entry name" value="PASTA"/>
    <property type="match status" value="1"/>
</dbReference>
<comment type="subcellular location">
    <subcellularLocation>
        <location evidence="1">Membrane</location>
    </subcellularLocation>
</comment>
<evidence type="ECO:0000259" key="5">
    <source>
        <dbReference type="PROSITE" id="PS51178"/>
    </source>
</evidence>
<dbReference type="Pfam" id="PF00905">
    <property type="entry name" value="Transpeptidase"/>
    <property type="match status" value="1"/>
</dbReference>
<dbReference type="EMBL" id="CTRP01000011">
    <property type="protein sequence ID" value="CQR72673.1"/>
    <property type="molecule type" value="Genomic_DNA"/>
</dbReference>
<dbReference type="SUPFAM" id="SSF54184">
    <property type="entry name" value="Penicillin-binding protein 2x (pbp-2x), c-terminal domain"/>
    <property type="match status" value="1"/>
</dbReference>
<dbReference type="Proteomes" id="UP000049855">
    <property type="component" value="Unassembled WGS sequence"/>
</dbReference>
<keyword evidence="7" id="KW-1185">Reference proteome</keyword>
<dbReference type="InterPro" id="IPR050515">
    <property type="entry name" value="Beta-lactam/transpept"/>
</dbReference>
<dbReference type="RefSeq" id="WP_021168367.1">
    <property type="nucleotide sequence ID" value="NZ_CTRP01000011.1"/>
</dbReference>
<dbReference type="Pfam" id="PF03717">
    <property type="entry name" value="PBP_dimer"/>
    <property type="match status" value="1"/>
</dbReference>
<evidence type="ECO:0000256" key="3">
    <source>
        <dbReference type="ARBA" id="ARBA00023136"/>
    </source>
</evidence>
<keyword evidence="4" id="KW-0812">Transmembrane</keyword>
<dbReference type="InterPro" id="IPR005311">
    <property type="entry name" value="PBP_dimer"/>
</dbReference>
<organism evidence="6 7">
    <name type="scientific">Sporomusa ovata</name>
    <dbReference type="NCBI Taxonomy" id="2378"/>
    <lineage>
        <taxon>Bacteria</taxon>
        <taxon>Bacillati</taxon>
        <taxon>Bacillota</taxon>
        <taxon>Negativicutes</taxon>
        <taxon>Selenomonadales</taxon>
        <taxon>Sporomusaceae</taxon>
        <taxon>Sporomusa</taxon>
    </lineage>
</organism>
<dbReference type="CDD" id="cd06575">
    <property type="entry name" value="PASTA_Pbp2x-like_2"/>
    <property type="match status" value="1"/>
</dbReference>
<dbReference type="GO" id="GO:0051301">
    <property type="term" value="P:cell division"/>
    <property type="evidence" value="ECO:0007669"/>
    <property type="project" value="UniProtKB-KW"/>
</dbReference>
<evidence type="ECO:0000256" key="2">
    <source>
        <dbReference type="ARBA" id="ARBA00007171"/>
    </source>
</evidence>
<dbReference type="GO" id="GO:0008658">
    <property type="term" value="F:penicillin binding"/>
    <property type="evidence" value="ECO:0007669"/>
    <property type="project" value="InterPro"/>
</dbReference>
<protein>
    <submittedName>
        <fullName evidence="6">Cell division protein FtsI [Peptidoglycan synthetase]</fullName>
        <ecNumber evidence="6">2.4.1.129</ecNumber>
    </submittedName>
</protein>
<dbReference type="SUPFAM" id="SSF56601">
    <property type="entry name" value="beta-lactamase/transpeptidase-like"/>
    <property type="match status" value="1"/>
</dbReference>
<dbReference type="PANTHER" id="PTHR30627:SF1">
    <property type="entry name" value="PEPTIDOGLYCAN D,D-TRANSPEPTIDASE FTSI"/>
    <property type="match status" value="1"/>
</dbReference>
<dbReference type="Gene3D" id="3.40.710.10">
    <property type="entry name" value="DD-peptidase/beta-lactamase superfamily"/>
    <property type="match status" value="1"/>
</dbReference>
<name>A0A0U1L0J4_9FIRM</name>
<evidence type="ECO:0000256" key="4">
    <source>
        <dbReference type="SAM" id="Phobius"/>
    </source>
</evidence>